<dbReference type="EMBL" id="UOGA01000320">
    <property type="protein sequence ID" value="VAX25963.1"/>
    <property type="molecule type" value="Genomic_DNA"/>
</dbReference>
<accession>A0A3B1CMM8</accession>
<sequence length="135" mass="15189">MARLYYLSAVLLIISFTNMGCLGMFKVKVAADDDKSALEIRSVQLREIEGEYKTTFRAVMDVLQDMGFTIVQTNMETGHIVVIKKILITVTIRLLFSTRLHKTFVPQEATVTMEEWGEGVTRVRVNTDLGKVEGG</sequence>
<evidence type="ECO:0000256" key="1">
    <source>
        <dbReference type="SAM" id="Phobius"/>
    </source>
</evidence>
<evidence type="ECO:0000313" key="2">
    <source>
        <dbReference type="EMBL" id="VAX25963.1"/>
    </source>
</evidence>
<feature type="non-terminal residue" evidence="2">
    <location>
        <position position="135"/>
    </location>
</feature>
<gene>
    <name evidence="2" type="ORF">MNBD_NITROSPINAE04-2651</name>
</gene>
<protein>
    <submittedName>
        <fullName evidence="2">Uncharacterized protein</fullName>
    </submittedName>
</protein>
<keyword evidence="1" id="KW-1133">Transmembrane helix</keyword>
<dbReference type="AlphaFoldDB" id="A0A3B1CMM8"/>
<reference evidence="2" key="1">
    <citation type="submission" date="2018-06" db="EMBL/GenBank/DDBJ databases">
        <authorList>
            <person name="Zhirakovskaya E."/>
        </authorList>
    </citation>
    <scope>NUCLEOTIDE SEQUENCE</scope>
</reference>
<proteinExistence type="predicted"/>
<feature type="transmembrane region" description="Helical" evidence="1">
    <location>
        <begin position="6"/>
        <end position="25"/>
    </location>
</feature>
<name>A0A3B1CMM8_9ZZZZ</name>
<keyword evidence="1" id="KW-0472">Membrane</keyword>
<organism evidence="2">
    <name type="scientific">hydrothermal vent metagenome</name>
    <dbReference type="NCBI Taxonomy" id="652676"/>
    <lineage>
        <taxon>unclassified sequences</taxon>
        <taxon>metagenomes</taxon>
        <taxon>ecological metagenomes</taxon>
    </lineage>
</organism>
<keyword evidence="1" id="KW-0812">Transmembrane</keyword>